<dbReference type="Pfam" id="PF12728">
    <property type="entry name" value="HTH_17"/>
    <property type="match status" value="1"/>
</dbReference>
<accession>A0A8J3K733</accession>
<comment type="caution">
    <text evidence="2">The sequence shown here is derived from an EMBL/GenBank/DDBJ whole genome shotgun (WGS) entry which is preliminary data.</text>
</comment>
<sequence length="61" mass="6499">MNRTDRATLPLLLDVTAAAKLLGISRSAAYRAASSGELPSRRLGGRVYLVTAKVLDLVEEA</sequence>
<reference evidence="2 3" key="1">
    <citation type="submission" date="2021-01" db="EMBL/GenBank/DDBJ databases">
        <title>Whole genome shotgun sequence of Catellatospora chokoriensis NBRC 107358.</title>
        <authorList>
            <person name="Komaki H."/>
            <person name="Tamura T."/>
        </authorList>
    </citation>
    <scope>NUCLEOTIDE SEQUENCE [LARGE SCALE GENOMIC DNA]</scope>
    <source>
        <strain evidence="2 3">NBRC 107358</strain>
    </source>
</reference>
<name>A0A8J3K733_9ACTN</name>
<evidence type="ECO:0000313" key="2">
    <source>
        <dbReference type="EMBL" id="GIF94072.1"/>
    </source>
</evidence>
<dbReference type="EMBL" id="BONG01000081">
    <property type="protein sequence ID" value="GIF94072.1"/>
    <property type="molecule type" value="Genomic_DNA"/>
</dbReference>
<dbReference type="AlphaFoldDB" id="A0A8J3K733"/>
<dbReference type="InterPro" id="IPR041657">
    <property type="entry name" value="HTH_17"/>
</dbReference>
<dbReference type="Proteomes" id="UP000619293">
    <property type="component" value="Unassembled WGS sequence"/>
</dbReference>
<gene>
    <name evidence="2" type="ORF">Cch02nite_75160</name>
</gene>
<dbReference type="RefSeq" id="WP_191838697.1">
    <property type="nucleotide sequence ID" value="NZ_BAAALB010000025.1"/>
</dbReference>
<proteinExistence type="predicted"/>
<keyword evidence="3" id="KW-1185">Reference proteome</keyword>
<evidence type="ECO:0000259" key="1">
    <source>
        <dbReference type="Pfam" id="PF12728"/>
    </source>
</evidence>
<organism evidence="2 3">
    <name type="scientific">Catellatospora chokoriensis</name>
    <dbReference type="NCBI Taxonomy" id="310353"/>
    <lineage>
        <taxon>Bacteria</taxon>
        <taxon>Bacillati</taxon>
        <taxon>Actinomycetota</taxon>
        <taxon>Actinomycetes</taxon>
        <taxon>Micromonosporales</taxon>
        <taxon>Micromonosporaceae</taxon>
        <taxon>Catellatospora</taxon>
    </lineage>
</organism>
<evidence type="ECO:0000313" key="3">
    <source>
        <dbReference type="Proteomes" id="UP000619293"/>
    </source>
</evidence>
<feature type="domain" description="Helix-turn-helix" evidence="1">
    <location>
        <begin position="12"/>
        <end position="52"/>
    </location>
</feature>
<protein>
    <recommendedName>
        <fullName evidence="1">Helix-turn-helix domain-containing protein</fullName>
    </recommendedName>
</protein>